<dbReference type="InterPro" id="IPR011701">
    <property type="entry name" value="MFS"/>
</dbReference>
<evidence type="ECO:0000256" key="1">
    <source>
        <dbReference type="ARBA" id="ARBA00004141"/>
    </source>
</evidence>
<evidence type="ECO:0000313" key="5">
    <source>
        <dbReference type="Proteomes" id="UP000053259"/>
    </source>
</evidence>
<dbReference type="SUPFAM" id="SSF103473">
    <property type="entry name" value="MFS general substrate transporter"/>
    <property type="match status" value="1"/>
</dbReference>
<dbReference type="RefSeq" id="XP_016219156.1">
    <property type="nucleotide sequence ID" value="XM_016352899.1"/>
</dbReference>
<dbReference type="PANTHER" id="PTHR11360">
    <property type="entry name" value="MONOCARBOXYLATE TRANSPORTER"/>
    <property type="match status" value="1"/>
</dbReference>
<evidence type="ECO:0008006" key="6">
    <source>
        <dbReference type="Google" id="ProtNLM"/>
    </source>
</evidence>
<sequence length="448" mass="48708">MRSGEFELAQLPAEEENSGFGQFNERNFGPAADGPRDIPPADRGRAAYLFLLACFMVEALVWGFSFSFGIFQEYYTRAFPGQTNIAVIGTCCMGITYLSAPLVFSALTRWPKLRRPATLGGLLIMCVALATASFATSVTQLIVTHGILYAIGGSICYSPTILFVNEWFIQRKGLAFGIMWAGTGVSGVVLPLVFQWLLHSYGFRTTLRIWSLTLFILTFPLLHYLKPRLPLENTPRNRKLFDMRFLFSPTFVVLQTCNVVEALGFFLPGIYLPTFATETLKTSPLVGAGTVILVNVASVFGCVCMGTLTDRFHVTTCILVSTVGATVGVFLLWGFSTSLPLLYLFCIVYGLFAGSFSSTWTGVINATQSRVENADSGLIFSFLAFGRGVGNVVSGPLSEALVAGRPWLNQAGMAYGTGYGPLITFTGISALLGGCSFFVRQISRNSVL</sequence>
<dbReference type="InterPro" id="IPR050327">
    <property type="entry name" value="Proton-linked_MCT"/>
</dbReference>
<reference evidence="4 5" key="1">
    <citation type="submission" date="2015-01" db="EMBL/GenBank/DDBJ databases">
        <title>The Genome Sequence of Ochroconis gallopava CBS43764.</title>
        <authorList>
            <consortium name="The Broad Institute Genomics Platform"/>
            <person name="Cuomo C."/>
            <person name="de Hoog S."/>
            <person name="Gorbushina A."/>
            <person name="Stielow B."/>
            <person name="Teixiera M."/>
            <person name="Abouelleil A."/>
            <person name="Chapman S.B."/>
            <person name="Priest M."/>
            <person name="Young S.K."/>
            <person name="Wortman J."/>
            <person name="Nusbaum C."/>
            <person name="Birren B."/>
        </authorList>
    </citation>
    <scope>NUCLEOTIDE SEQUENCE [LARGE SCALE GENOMIC DNA]</scope>
    <source>
        <strain evidence="4 5">CBS 43764</strain>
    </source>
</reference>
<evidence type="ECO:0000256" key="3">
    <source>
        <dbReference type="SAM" id="Phobius"/>
    </source>
</evidence>
<feature type="transmembrane region" description="Helical" evidence="3">
    <location>
        <begin position="142"/>
        <end position="164"/>
    </location>
</feature>
<proteinExistence type="inferred from homology"/>
<keyword evidence="3" id="KW-1133">Transmembrane helix</keyword>
<feature type="transmembrane region" description="Helical" evidence="3">
    <location>
        <begin position="46"/>
        <end position="65"/>
    </location>
</feature>
<feature type="transmembrane region" description="Helical" evidence="3">
    <location>
        <begin position="176"/>
        <end position="197"/>
    </location>
</feature>
<dbReference type="GeneID" id="27308177"/>
<dbReference type="GO" id="GO:0022857">
    <property type="term" value="F:transmembrane transporter activity"/>
    <property type="evidence" value="ECO:0007669"/>
    <property type="project" value="InterPro"/>
</dbReference>
<feature type="transmembrane region" description="Helical" evidence="3">
    <location>
        <begin position="246"/>
        <end position="272"/>
    </location>
</feature>
<dbReference type="AlphaFoldDB" id="A0A0D1Z8F1"/>
<dbReference type="EMBL" id="KN847529">
    <property type="protein sequence ID" value="KIW09287.1"/>
    <property type="molecule type" value="Genomic_DNA"/>
</dbReference>
<keyword evidence="3" id="KW-0472">Membrane</keyword>
<dbReference type="OrthoDB" id="2213137at2759"/>
<evidence type="ECO:0000313" key="4">
    <source>
        <dbReference type="EMBL" id="KIW09287.1"/>
    </source>
</evidence>
<dbReference type="Pfam" id="PF07690">
    <property type="entry name" value="MFS_1"/>
    <property type="match status" value="1"/>
</dbReference>
<gene>
    <name evidence="4" type="ORF">PV09_00204</name>
</gene>
<feature type="transmembrane region" description="Helical" evidence="3">
    <location>
        <begin position="119"/>
        <end position="136"/>
    </location>
</feature>
<feature type="transmembrane region" description="Helical" evidence="3">
    <location>
        <begin position="85"/>
        <end position="107"/>
    </location>
</feature>
<feature type="transmembrane region" description="Helical" evidence="3">
    <location>
        <begin position="341"/>
        <end position="366"/>
    </location>
</feature>
<dbReference type="HOGENOM" id="CLU_001265_1_2_1"/>
<keyword evidence="5" id="KW-1185">Reference proteome</keyword>
<dbReference type="PANTHER" id="PTHR11360:SF287">
    <property type="entry name" value="MFS MONOCARBOXYLATE TRANSPORTER"/>
    <property type="match status" value="1"/>
</dbReference>
<evidence type="ECO:0000256" key="2">
    <source>
        <dbReference type="ARBA" id="ARBA00006727"/>
    </source>
</evidence>
<feature type="transmembrane region" description="Helical" evidence="3">
    <location>
        <begin position="209"/>
        <end position="225"/>
    </location>
</feature>
<dbReference type="Proteomes" id="UP000053259">
    <property type="component" value="Unassembled WGS sequence"/>
</dbReference>
<protein>
    <recommendedName>
        <fullName evidence="6">Major facilitator superfamily (MFS) profile domain-containing protein</fullName>
    </recommendedName>
</protein>
<name>A0A0D1Z8F1_9PEZI</name>
<comment type="similarity">
    <text evidence="2">Belongs to the major facilitator superfamily. Monocarboxylate porter (TC 2.A.1.13) family.</text>
</comment>
<comment type="subcellular location">
    <subcellularLocation>
        <location evidence="1">Membrane</location>
        <topology evidence="1">Multi-pass membrane protein</topology>
    </subcellularLocation>
</comment>
<dbReference type="GO" id="GO:0016020">
    <property type="term" value="C:membrane"/>
    <property type="evidence" value="ECO:0007669"/>
    <property type="project" value="UniProtKB-SubCell"/>
</dbReference>
<keyword evidence="3" id="KW-0812">Transmembrane</keyword>
<dbReference type="VEuPathDB" id="FungiDB:PV09_00204"/>
<feature type="transmembrane region" description="Helical" evidence="3">
    <location>
        <begin position="312"/>
        <end position="335"/>
    </location>
</feature>
<dbReference type="Gene3D" id="1.20.1250.20">
    <property type="entry name" value="MFS general substrate transporter like domains"/>
    <property type="match status" value="2"/>
</dbReference>
<accession>A0A0D1Z8F1</accession>
<feature type="transmembrane region" description="Helical" evidence="3">
    <location>
        <begin position="284"/>
        <end position="305"/>
    </location>
</feature>
<feature type="transmembrane region" description="Helical" evidence="3">
    <location>
        <begin position="378"/>
        <end position="398"/>
    </location>
</feature>
<feature type="transmembrane region" description="Helical" evidence="3">
    <location>
        <begin position="418"/>
        <end position="439"/>
    </location>
</feature>
<dbReference type="InterPro" id="IPR036259">
    <property type="entry name" value="MFS_trans_sf"/>
</dbReference>
<organism evidence="4 5">
    <name type="scientific">Verruconis gallopava</name>
    <dbReference type="NCBI Taxonomy" id="253628"/>
    <lineage>
        <taxon>Eukaryota</taxon>
        <taxon>Fungi</taxon>
        <taxon>Dikarya</taxon>
        <taxon>Ascomycota</taxon>
        <taxon>Pezizomycotina</taxon>
        <taxon>Dothideomycetes</taxon>
        <taxon>Pleosporomycetidae</taxon>
        <taxon>Venturiales</taxon>
        <taxon>Sympoventuriaceae</taxon>
        <taxon>Verruconis</taxon>
    </lineage>
</organism>
<dbReference type="InParanoid" id="A0A0D1Z8F1"/>